<dbReference type="InterPro" id="IPR046848">
    <property type="entry name" value="E_motif"/>
</dbReference>
<protein>
    <submittedName>
        <fullName evidence="5">Uncharacterized protein</fullName>
    </submittedName>
</protein>
<keyword evidence="6" id="KW-1185">Reference proteome</keyword>
<evidence type="ECO:0000259" key="3">
    <source>
        <dbReference type="Pfam" id="PF14432"/>
    </source>
</evidence>
<dbReference type="InterPro" id="IPR002885">
    <property type="entry name" value="PPR_rpt"/>
</dbReference>
<gene>
    <name evidence="5" type="ORF">PBRA_004416</name>
</gene>
<dbReference type="Pfam" id="PF01535">
    <property type="entry name" value="PPR"/>
    <property type="match status" value="2"/>
</dbReference>
<sequence>MQHLAVVVCARRSWCHGARRTMMQATGVQRARSAPVRDDQQRARIDEFRRAPSVPLAFRIIKQDSDVERVWSVFEQIAGARVMRPRAPFFQSMMTFCRRRLPAKAPDVFDAAVARGIPSDELFGSLIGICCGTNPPMLQELLDRYVRCGPHTLDTMFRVAHVCRASGRPASALFLVDEAARFNADLPEKLLSMFAACCAEADSEVQAADRAQQLLDLIRARRITPPDNRQLFGNLVKPLIAHRRFEAAIDVLSLMDSIDLPPSVHLYTQLLAGLASADRAQQGFAVFRAMVDRDVDVSDRMVASLVAACGRCATLPPVETLHRFAVDRRMLGNDFIICSLVSAYDQCNALDAAERADRLPEGLSALRAMRARQVPADPTTVACLVAACGRCAELHAMASLHQQAQADGLMTNAVISALIYAYAHCGQLEAAERVFQGVARPDMIVLTAMIAAYGHHGLVAKAFATYDRLKSSGEPADERTLASLLTACSHVGEVGRAERAALEFKSAWGHGDVPRAERVFAIIQAMDLPAHLLSHVASAYVLMGNVYTGVGRYADARRLRDEMDALGICKIPGRTSLILPGQAAMHFLSGDDRYRADAALRETHARMMRDLAQHGYCPDVAVVVKETASVSDAKQAVCLHSEKLAIAYALKTLPPGAPVHAVKNLRVCPDCHEATKALSAIYRRDIYIRDANRHHHFRDGQCSCGDYW</sequence>
<dbReference type="InterPro" id="IPR033443">
    <property type="entry name" value="PROP1-like_PPR_dom"/>
</dbReference>
<feature type="domain" description="DYW" evidence="3">
    <location>
        <begin position="615"/>
        <end position="708"/>
    </location>
</feature>
<accession>A0A0G4IKJ4</accession>
<dbReference type="NCBIfam" id="TIGR00756">
    <property type="entry name" value="PPR"/>
    <property type="match status" value="1"/>
</dbReference>
<dbReference type="PANTHER" id="PTHR47926:SF533">
    <property type="entry name" value="DYW DOMAIN-CONTAINING PROTEIN"/>
    <property type="match status" value="1"/>
</dbReference>
<dbReference type="PANTHER" id="PTHR47926">
    <property type="entry name" value="PENTATRICOPEPTIDE REPEAT-CONTAINING PROTEIN"/>
    <property type="match status" value="1"/>
</dbReference>
<dbReference type="PROSITE" id="PS51375">
    <property type="entry name" value="PPR"/>
    <property type="match status" value="1"/>
</dbReference>
<feature type="domain" description="PROP1-like PPR" evidence="4">
    <location>
        <begin position="163"/>
        <end position="312"/>
    </location>
</feature>
<dbReference type="InterPro" id="IPR032867">
    <property type="entry name" value="DYW_dom"/>
</dbReference>
<dbReference type="InterPro" id="IPR046960">
    <property type="entry name" value="PPR_At4g14850-like_plant"/>
</dbReference>
<organism evidence="5 6">
    <name type="scientific">Plasmodiophora brassicae</name>
    <name type="common">Clubroot disease agent</name>
    <dbReference type="NCBI Taxonomy" id="37360"/>
    <lineage>
        <taxon>Eukaryota</taxon>
        <taxon>Sar</taxon>
        <taxon>Rhizaria</taxon>
        <taxon>Endomyxa</taxon>
        <taxon>Phytomyxea</taxon>
        <taxon>Plasmodiophorida</taxon>
        <taxon>Plasmodiophoridae</taxon>
        <taxon>Plasmodiophora</taxon>
    </lineage>
</organism>
<feature type="repeat" description="PPR" evidence="2">
    <location>
        <begin position="442"/>
        <end position="476"/>
    </location>
</feature>
<dbReference type="EMBL" id="CDSF01000035">
    <property type="protein sequence ID" value="CEO95703.1"/>
    <property type="molecule type" value="Genomic_DNA"/>
</dbReference>
<dbReference type="GO" id="GO:0003723">
    <property type="term" value="F:RNA binding"/>
    <property type="evidence" value="ECO:0007669"/>
    <property type="project" value="InterPro"/>
</dbReference>
<keyword evidence="1" id="KW-0677">Repeat</keyword>
<dbReference type="Proteomes" id="UP000039324">
    <property type="component" value="Unassembled WGS sequence"/>
</dbReference>
<dbReference type="OrthoDB" id="185373at2759"/>
<evidence type="ECO:0000256" key="1">
    <source>
        <dbReference type="ARBA" id="ARBA00022737"/>
    </source>
</evidence>
<dbReference type="GO" id="GO:0008270">
    <property type="term" value="F:zinc ion binding"/>
    <property type="evidence" value="ECO:0007669"/>
    <property type="project" value="InterPro"/>
</dbReference>
<reference evidence="5 6" key="1">
    <citation type="submission" date="2015-02" db="EMBL/GenBank/DDBJ databases">
        <authorList>
            <person name="Chooi Y.-H."/>
        </authorList>
    </citation>
    <scope>NUCLEOTIDE SEQUENCE [LARGE SCALE GENOMIC DNA]</scope>
    <source>
        <strain evidence="5">E3</strain>
    </source>
</reference>
<dbReference type="GO" id="GO:0009451">
    <property type="term" value="P:RNA modification"/>
    <property type="evidence" value="ECO:0007669"/>
    <property type="project" value="InterPro"/>
</dbReference>
<dbReference type="AlphaFoldDB" id="A0A0G4IKJ4"/>
<evidence type="ECO:0000259" key="4">
    <source>
        <dbReference type="Pfam" id="PF17177"/>
    </source>
</evidence>
<dbReference type="STRING" id="37360.A0A0G4IKJ4"/>
<evidence type="ECO:0000313" key="6">
    <source>
        <dbReference type="Proteomes" id="UP000039324"/>
    </source>
</evidence>
<dbReference type="Pfam" id="PF17177">
    <property type="entry name" value="PPR_long"/>
    <property type="match status" value="1"/>
</dbReference>
<proteinExistence type="predicted"/>
<dbReference type="Pfam" id="PF20431">
    <property type="entry name" value="E_motif"/>
    <property type="match status" value="1"/>
</dbReference>
<name>A0A0G4IKJ4_PLABS</name>
<dbReference type="Gene3D" id="1.25.40.10">
    <property type="entry name" value="Tetratricopeptide repeat domain"/>
    <property type="match status" value="2"/>
</dbReference>
<evidence type="ECO:0000313" key="5">
    <source>
        <dbReference type="EMBL" id="CEO95703.1"/>
    </source>
</evidence>
<evidence type="ECO:0000256" key="2">
    <source>
        <dbReference type="PROSITE-ProRule" id="PRU00708"/>
    </source>
</evidence>
<dbReference type="InterPro" id="IPR011990">
    <property type="entry name" value="TPR-like_helical_dom_sf"/>
</dbReference>
<dbReference type="Pfam" id="PF14432">
    <property type="entry name" value="DYW_deaminase"/>
    <property type="match status" value="1"/>
</dbReference>